<gene>
    <name evidence="1" type="ORF">MM415A03336_0008</name>
</gene>
<name>A0A6M3JQ80_9ZZZZ</name>
<evidence type="ECO:0000313" key="1">
    <source>
        <dbReference type="EMBL" id="QJA71212.1"/>
    </source>
</evidence>
<sequence length="358" mass="39072">MVEPVSLLAGGIAGGVVGYALKDGSRTPQPVTWDEVIRRIESTKPQLIDVISLDATTARTNVVQEAVGDFILVEHYPSSVPFYIRLNDTNSEQYDLSKLQTISGPFVRFYISNVVGNGEVKLYVCRGVKLTPKLFGIEELANRIIYDVPMSYDGKGEIIFADGYEDGLIHSDTTATGVGVTAAIDTTRARNGLKSVKLDNSSTATGIAEVHHRIPILGANRVGYEISWMSTDSNFHFIHALEYFNGTDAHVGLIGFRASTKKLYYQDSGGSWVELDTITVSFTDYLFHSIKLVIDLNTDKYVKLLFDNHAYDLSGKALYVATDSTNAQLKATSGFPGNNSSSGQTVFVDDAIGTKNEP</sequence>
<dbReference type="EMBL" id="MT141855">
    <property type="protein sequence ID" value="QJA71212.1"/>
    <property type="molecule type" value="Genomic_DNA"/>
</dbReference>
<reference evidence="1" key="1">
    <citation type="submission" date="2020-03" db="EMBL/GenBank/DDBJ databases">
        <title>The deep terrestrial virosphere.</title>
        <authorList>
            <person name="Holmfeldt K."/>
            <person name="Nilsson E."/>
            <person name="Simone D."/>
            <person name="Lopez-Fernandez M."/>
            <person name="Wu X."/>
            <person name="de Brujin I."/>
            <person name="Lundin D."/>
            <person name="Andersson A."/>
            <person name="Bertilsson S."/>
            <person name="Dopson M."/>
        </authorList>
    </citation>
    <scope>NUCLEOTIDE SEQUENCE</scope>
    <source>
        <strain evidence="1">MM415A03336</strain>
    </source>
</reference>
<organism evidence="1">
    <name type="scientific">viral metagenome</name>
    <dbReference type="NCBI Taxonomy" id="1070528"/>
    <lineage>
        <taxon>unclassified sequences</taxon>
        <taxon>metagenomes</taxon>
        <taxon>organismal metagenomes</taxon>
    </lineage>
</organism>
<proteinExistence type="predicted"/>
<protein>
    <submittedName>
        <fullName evidence="1">Uncharacterized protein</fullName>
    </submittedName>
</protein>
<accession>A0A6M3JQ80</accession>
<dbReference type="AlphaFoldDB" id="A0A6M3JQ80"/>